<name>A0ABS4KIE2_9FIRM</name>
<keyword evidence="2" id="KW-0472">Membrane</keyword>
<proteinExistence type="predicted"/>
<sequence>MEANLIQRDERLRELEKEQAETKAYVKMIQEDIRDIRQNIREIKTRGEASGRSQAVDSWQQVVIELIKLASLSMVILGAIVGAVKIIGN</sequence>
<evidence type="ECO:0000313" key="3">
    <source>
        <dbReference type="EMBL" id="MBP2027518.1"/>
    </source>
</evidence>
<feature type="coiled-coil region" evidence="1">
    <location>
        <begin position="12"/>
        <end position="46"/>
    </location>
</feature>
<feature type="transmembrane region" description="Helical" evidence="2">
    <location>
        <begin position="66"/>
        <end position="87"/>
    </location>
</feature>
<keyword evidence="4" id="KW-1185">Reference proteome</keyword>
<keyword evidence="2" id="KW-1133">Transmembrane helix</keyword>
<protein>
    <submittedName>
        <fullName evidence="3">Chromosome segregation ATPase</fullName>
    </submittedName>
</protein>
<reference evidence="3 4" key="1">
    <citation type="submission" date="2021-03" db="EMBL/GenBank/DDBJ databases">
        <title>Genomic Encyclopedia of Type Strains, Phase IV (KMG-IV): sequencing the most valuable type-strain genomes for metagenomic binning, comparative biology and taxonomic classification.</title>
        <authorList>
            <person name="Goeker M."/>
        </authorList>
    </citation>
    <scope>NUCLEOTIDE SEQUENCE [LARGE SCALE GENOMIC DNA]</scope>
    <source>
        <strain evidence="3 4">DSM 27512</strain>
    </source>
</reference>
<organism evidence="3 4">
    <name type="scientific">Acetoanaerobium pronyense</name>
    <dbReference type="NCBI Taxonomy" id="1482736"/>
    <lineage>
        <taxon>Bacteria</taxon>
        <taxon>Bacillati</taxon>
        <taxon>Bacillota</taxon>
        <taxon>Clostridia</taxon>
        <taxon>Peptostreptococcales</taxon>
        <taxon>Filifactoraceae</taxon>
        <taxon>Acetoanaerobium</taxon>
    </lineage>
</organism>
<keyword evidence="1" id="KW-0175">Coiled coil</keyword>
<dbReference type="EMBL" id="JAGGLI010000012">
    <property type="protein sequence ID" value="MBP2027518.1"/>
    <property type="molecule type" value="Genomic_DNA"/>
</dbReference>
<accession>A0ABS4KIE2</accession>
<evidence type="ECO:0000256" key="1">
    <source>
        <dbReference type="SAM" id="Coils"/>
    </source>
</evidence>
<evidence type="ECO:0000256" key="2">
    <source>
        <dbReference type="SAM" id="Phobius"/>
    </source>
</evidence>
<dbReference type="Proteomes" id="UP001314903">
    <property type="component" value="Unassembled WGS sequence"/>
</dbReference>
<comment type="caution">
    <text evidence="3">The sequence shown here is derived from an EMBL/GenBank/DDBJ whole genome shotgun (WGS) entry which is preliminary data.</text>
</comment>
<gene>
    <name evidence="3" type="ORF">J2Z35_001315</name>
</gene>
<dbReference type="RefSeq" id="WP_209660580.1">
    <property type="nucleotide sequence ID" value="NZ_JAGGLI010000012.1"/>
</dbReference>
<keyword evidence="2" id="KW-0812">Transmembrane</keyword>
<evidence type="ECO:0000313" key="4">
    <source>
        <dbReference type="Proteomes" id="UP001314903"/>
    </source>
</evidence>